<comment type="caution">
    <text evidence="1">The sequence shown here is derived from an EMBL/GenBank/DDBJ whole genome shotgun (WGS) entry which is preliminary data.</text>
</comment>
<proteinExistence type="predicted"/>
<evidence type="ECO:0000313" key="1">
    <source>
        <dbReference type="EMBL" id="GBF07614.1"/>
    </source>
</evidence>
<name>A0A2I9CZF8_9DEIO</name>
<dbReference type="OrthoDB" id="72140at2"/>
<dbReference type="EMBL" id="BFAG01000015">
    <property type="protein sequence ID" value="GBF07614.1"/>
    <property type="molecule type" value="Genomic_DNA"/>
</dbReference>
<dbReference type="Proteomes" id="UP000236569">
    <property type="component" value="Unassembled WGS sequence"/>
</dbReference>
<reference evidence="2" key="1">
    <citation type="submission" date="2018-01" db="EMBL/GenBank/DDBJ databases">
        <title>Draft Genome Sequence of the Radioresistant Bacterium Deinococcus aerius TR0125, Isolated from the Higher Atmosphere above Japan.</title>
        <authorList>
            <person name="Satoh K."/>
            <person name="Arai H."/>
            <person name="Sanzen T."/>
            <person name="Kawaguchi Y."/>
            <person name="Hayashi H."/>
            <person name="Yokobori S."/>
            <person name="Yamagishi A."/>
            <person name="Oono Y."/>
            <person name="Narumi I."/>
        </authorList>
    </citation>
    <scope>NUCLEOTIDE SEQUENCE [LARGE SCALE GENOMIC DNA]</scope>
    <source>
        <strain evidence="2">TR0125</strain>
    </source>
</reference>
<organism evidence="1 2">
    <name type="scientific">Deinococcus aerius</name>
    <dbReference type="NCBI Taxonomy" id="200253"/>
    <lineage>
        <taxon>Bacteria</taxon>
        <taxon>Thermotogati</taxon>
        <taxon>Deinococcota</taxon>
        <taxon>Deinococci</taxon>
        <taxon>Deinococcales</taxon>
        <taxon>Deinococcaceae</taxon>
        <taxon>Deinococcus</taxon>
    </lineage>
</organism>
<evidence type="ECO:0000313" key="2">
    <source>
        <dbReference type="Proteomes" id="UP000236569"/>
    </source>
</evidence>
<gene>
    <name evidence="1" type="ORF">DAERI_150132</name>
</gene>
<dbReference type="AlphaFoldDB" id="A0A2I9CZF8"/>
<keyword evidence="2" id="KW-1185">Reference proteome</keyword>
<accession>A0A2I9CZF8</accession>
<sequence length="63" mass="7059">MHEAKKALKVAPFNLDDMVRGEDGELYHLPTLRALHSAGRLSRESAGYLLLMQRVLQSARLIA</sequence>
<dbReference type="RefSeq" id="WP_103130919.1">
    <property type="nucleotide sequence ID" value="NZ_BFAG01000015.1"/>
</dbReference>
<protein>
    <submittedName>
        <fullName evidence="1">Uncharacterized protein</fullName>
    </submittedName>
</protein>